<dbReference type="EMBL" id="JBHSIV010000013">
    <property type="protein sequence ID" value="MFC5063343.1"/>
    <property type="molecule type" value="Genomic_DNA"/>
</dbReference>
<sequence>MTFQRARNDEQREARRRAILETATAMLDEMGVAELTLNELSRRVGRAKSNVLRYFDSREAVLLELLDAAVQEWLTEVSDALVRGVDPRRPVTERADRLSEVLASTLAARRPLCELLGAQGGVLEHNVSVEVVVKHKRVALARLTSAADLLRRHVPELGGEAERVCFHVLVLAGALAPYSSPPAGVQAAYDLEPALAVLHLELRDSLRSAIRMLLTGAVPRA</sequence>
<dbReference type="InterPro" id="IPR041483">
    <property type="entry name" value="TetR_C_34"/>
</dbReference>
<dbReference type="Pfam" id="PF00440">
    <property type="entry name" value="TetR_N"/>
    <property type="match status" value="1"/>
</dbReference>
<proteinExistence type="predicted"/>
<comment type="caution">
    <text evidence="4">The sequence shown here is derived from an EMBL/GenBank/DDBJ whole genome shotgun (WGS) entry which is preliminary data.</text>
</comment>
<dbReference type="RefSeq" id="WP_378036692.1">
    <property type="nucleotide sequence ID" value="NZ_JBHSIV010000013.1"/>
</dbReference>
<organism evidence="4 5">
    <name type="scientific">Actinomycetospora atypica</name>
    <dbReference type="NCBI Taxonomy" id="1290095"/>
    <lineage>
        <taxon>Bacteria</taxon>
        <taxon>Bacillati</taxon>
        <taxon>Actinomycetota</taxon>
        <taxon>Actinomycetes</taxon>
        <taxon>Pseudonocardiales</taxon>
        <taxon>Pseudonocardiaceae</taxon>
        <taxon>Actinomycetospora</taxon>
    </lineage>
</organism>
<keyword evidence="1 2" id="KW-0238">DNA-binding</keyword>
<dbReference type="InterPro" id="IPR009057">
    <property type="entry name" value="Homeodomain-like_sf"/>
</dbReference>
<keyword evidence="5" id="KW-1185">Reference proteome</keyword>
<dbReference type="Pfam" id="PF17929">
    <property type="entry name" value="TetR_C_34"/>
    <property type="match status" value="1"/>
</dbReference>
<dbReference type="Gene3D" id="1.10.357.10">
    <property type="entry name" value="Tetracycline Repressor, domain 2"/>
    <property type="match status" value="1"/>
</dbReference>
<dbReference type="SUPFAM" id="SSF46689">
    <property type="entry name" value="Homeodomain-like"/>
    <property type="match status" value="1"/>
</dbReference>
<evidence type="ECO:0000256" key="2">
    <source>
        <dbReference type="PROSITE-ProRule" id="PRU00335"/>
    </source>
</evidence>
<evidence type="ECO:0000256" key="1">
    <source>
        <dbReference type="ARBA" id="ARBA00023125"/>
    </source>
</evidence>
<dbReference type="Proteomes" id="UP001595947">
    <property type="component" value="Unassembled WGS sequence"/>
</dbReference>
<reference evidence="5" key="1">
    <citation type="journal article" date="2019" name="Int. J. Syst. Evol. Microbiol.">
        <title>The Global Catalogue of Microorganisms (GCM) 10K type strain sequencing project: providing services to taxonomists for standard genome sequencing and annotation.</title>
        <authorList>
            <consortium name="The Broad Institute Genomics Platform"/>
            <consortium name="The Broad Institute Genome Sequencing Center for Infectious Disease"/>
            <person name="Wu L."/>
            <person name="Ma J."/>
        </authorList>
    </citation>
    <scope>NUCLEOTIDE SEQUENCE [LARGE SCALE GENOMIC DNA]</scope>
    <source>
        <strain evidence="5">CGMCC 4.7093</strain>
    </source>
</reference>
<gene>
    <name evidence="4" type="ORF">ACFPBZ_14075</name>
</gene>
<protein>
    <submittedName>
        <fullName evidence="4">TetR/AcrR family transcriptional regulator</fullName>
    </submittedName>
</protein>
<evidence type="ECO:0000259" key="3">
    <source>
        <dbReference type="PROSITE" id="PS50977"/>
    </source>
</evidence>
<dbReference type="InterPro" id="IPR001647">
    <property type="entry name" value="HTH_TetR"/>
</dbReference>
<dbReference type="PROSITE" id="PS50977">
    <property type="entry name" value="HTH_TETR_2"/>
    <property type="match status" value="1"/>
</dbReference>
<evidence type="ECO:0000313" key="4">
    <source>
        <dbReference type="EMBL" id="MFC5063343.1"/>
    </source>
</evidence>
<accession>A0ABV9YMU7</accession>
<evidence type="ECO:0000313" key="5">
    <source>
        <dbReference type="Proteomes" id="UP001595947"/>
    </source>
</evidence>
<feature type="domain" description="HTH tetR-type" evidence="3">
    <location>
        <begin position="13"/>
        <end position="73"/>
    </location>
</feature>
<name>A0ABV9YMU7_9PSEU</name>
<feature type="DNA-binding region" description="H-T-H motif" evidence="2">
    <location>
        <begin position="36"/>
        <end position="55"/>
    </location>
</feature>